<gene>
    <name evidence="5" type="ORF">D4739_08600</name>
</gene>
<accession>A0A3A5HA45</accession>
<protein>
    <recommendedName>
        <fullName evidence="3">histidine kinase</fullName>
        <ecNumber evidence="3">2.7.13.3</ecNumber>
    </recommendedName>
</protein>
<dbReference type="AlphaFoldDB" id="A0A3A5HA45"/>
<dbReference type="GO" id="GO:0000155">
    <property type="term" value="F:phosphorelay sensor kinase activity"/>
    <property type="evidence" value="ECO:0007669"/>
    <property type="project" value="InterPro"/>
</dbReference>
<reference evidence="6" key="1">
    <citation type="submission" date="2018-09" db="EMBL/GenBank/DDBJ databases">
        <authorList>
            <person name="Zhu H."/>
        </authorList>
    </citation>
    <scope>NUCLEOTIDE SEQUENCE [LARGE SCALE GENOMIC DNA]</scope>
    <source>
        <strain evidence="6">K1W22B-1</strain>
    </source>
</reference>
<sequence length="73" mass="7921">MAPDEQLRELIHRSAHDLRTPLTAIMASVEMLDDEIEDPDLKRLSSNALAASKRMAAMICAMVAEGDALDGTP</sequence>
<evidence type="ECO:0000313" key="5">
    <source>
        <dbReference type="EMBL" id="RJS46265.1"/>
    </source>
</evidence>
<comment type="catalytic activity">
    <reaction evidence="1">
        <text>ATP + protein L-histidine = ADP + protein N-phospho-L-histidine.</text>
        <dbReference type="EC" id="2.7.13.3"/>
    </reaction>
</comment>
<name>A0A3A5HA45_9ACTN</name>
<dbReference type="GO" id="GO:0005886">
    <property type="term" value="C:plasma membrane"/>
    <property type="evidence" value="ECO:0007669"/>
    <property type="project" value="UniProtKB-SubCell"/>
</dbReference>
<dbReference type="Pfam" id="PF00512">
    <property type="entry name" value="HisKA"/>
    <property type="match status" value="1"/>
</dbReference>
<dbReference type="SMART" id="SM00388">
    <property type="entry name" value="HisKA"/>
    <property type="match status" value="1"/>
</dbReference>
<dbReference type="OrthoDB" id="3787145at2"/>
<proteinExistence type="predicted"/>
<evidence type="ECO:0000256" key="3">
    <source>
        <dbReference type="ARBA" id="ARBA00012438"/>
    </source>
</evidence>
<organism evidence="5 6">
    <name type="scientific">Nocardioides cavernaquae</name>
    <dbReference type="NCBI Taxonomy" id="2321396"/>
    <lineage>
        <taxon>Bacteria</taxon>
        <taxon>Bacillati</taxon>
        <taxon>Actinomycetota</taxon>
        <taxon>Actinomycetes</taxon>
        <taxon>Propionibacteriales</taxon>
        <taxon>Nocardioidaceae</taxon>
        <taxon>Nocardioides</taxon>
    </lineage>
</organism>
<evidence type="ECO:0000313" key="6">
    <source>
        <dbReference type="Proteomes" id="UP000276542"/>
    </source>
</evidence>
<evidence type="ECO:0000259" key="4">
    <source>
        <dbReference type="SMART" id="SM00388"/>
    </source>
</evidence>
<dbReference type="SUPFAM" id="SSF47384">
    <property type="entry name" value="Homodimeric domain of signal transducing histidine kinase"/>
    <property type="match status" value="1"/>
</dbReference>
<dbReference type="EC" id="2.7.13.3" evidence="3"/>
<dbReference type="CDD" id="cd00082">
    <property type="entry name" value="HisKA"/>
    <property type="match status" value="1"/>
</dbReference>
<evidence type="ECO:0000256" key="2">
    <source>
        <dbReference type="ARBA" id="ARBA00004236"/>
    </source>
</evidence>
<dbReference type="RefSeq" id="WP_120060238.1">
    <property type="nucleotide sequence ID" value="NZ_QYRP01000002.1"/>
</dbReference>
<dbReference type="InterPro" id="IPR003661">
    <property type="entry name" value="HisK_dim/P_dom"/>
</dbReference>
<dbReference type="InterPro" id="IPR036097">
    <property type="entry name" value="HisK_dim/P_sf"/>
</dbReference>
<comment type="subcellular location">
    <subcellularLocation>
        <location evidence="2">Cell membrane</location>
    </subcellularLocation>
</comment>
<dbReference type="Gene3D" id="1.10.287.130">
    <property type="match status" value="1"/>
</dbReference>
<dbReference type="Proteomes" id="UP000276542">
    <property type="component" value="Unassembled WGS sequence"/>
</dbReference>
<evidence type="ECO:0000256" key="1">
    <source>
        <dbReference type="ARBA" id="ARBA00000085"/>
    </source>
</evidence>
<comment type="caution">
    <text evidence="5">The sequence shown here is derived from an EMBL/GenBank/DDBJ whole genome shotgun (WGS) entry which is preliminary data.</text>
</comment>
<feature type="domain" description="Signal transduction histidine kinase dimerisation/phosphoacceptor" evidence="4">
    <location>
        <begin position="6"/>
        <end position="69"/>
    </location>
</feature>
<dbReference type="EMBL" id="QYRP01000002">
    <property type="protein sequence ID" value="RJS46265.1"/>
    <property type="molecule type" value="Genomic_DNA"/>
</dbReference>
<keyword evidence="6" id="KW-1185">Reference proteome</keyword>